<dbReference type="GO" id="GO:0042910">
    <property type="term" value="F:xenobiotic transmembrane transporter activity"/>
    <property type="evidence" value="ECO:0007669"/>
    <property type="project" value="TreeGrafter"/>
</dbReference>
<evidence type="ECO:0000256" key="1">
    <source>
        <dbReference type="SAM" id="Phobius"/>
    </source>
</evidence>
<proteinExistence type="predicted"/>
<feature type="transmembrane region" description="Helical" evidence="1">
    <location>
        <begin position="12"/>
        <end position="32"/>
    </location>
</feature>
<dbReference type="Pfam" id="PF00873">
    <property type="entry name" value="ACR_tran"/>
    <property type="match status" value="1"/>
</dbReference>
<dbReference type="EMBL" id="ACVI01000015">
    <property type="protein sequence ID" value="EET88299.1"/>
    <property type="molecule type" value="Genomic_DNA"/>
</dbReference>
<keyword evidence="1" id="KW-0472">Membrane</keyword>
<dbReference type="PANTHER" id="PTHR32063:SF0">
    <property type="entry name" value="SWARMING MOTILITY PROTEIN SWRC"/>
    <property type="match status" value="1"/>
</dbReference>
<dbReference type="Gene3D" id="1.20.1640.10">
    <property type="entry name" value="Multidrug efflux transporter AcrB transmembrane domain"/>
    <property type="match status" value="1"/>
</dbReference>
<dbReference type="Gene3D" id="3.30.70.1430">
    <property type="entry name" value="Multidrug efflux transporter AcrB pore domain"/>
    <property type="match status" value="1"/>
</dbReference>
<dbReference type="SUPFAM" id="SSF82693">
    <property type="entry name" value="Multidrug efflux transporter AcrB pore domain, PN1, PN2, PC1 and PC2 subdomains"/>
    <property type="match status" value="2"/>
</dbReference>
<dbReference type="Gene3D" id="3.30.70.1320">
    <property type="entry name" value="Multidrug efflux transporter AcrB pore domain like"/>
    <property type="match status" value="1"/>
</dbReference>
<organism evidence="2 3">
    <name type="scientific">Clostridium carboxidivorans P7</name>
    <dbReference type="NCBI Taxonomy" id="536227"/>
    <lineage>
        <taxon>Bacteria</taxon>
        <taxon>Bacillati</taxon>
        <taxon>Bacillota</taxon>
        <taxon>Clostridia</taxon>
        <taxon>Eubacteriales</taxon>
        <taxon>Clostridiaceae</taxon>
        <taxon>Clostridium</taxon>
    </lineage>
</organism>
<keyword evidence="3" id="KW-1185">Reference proteome</keyword>
<dbReference type="PRINTS" id="PR00702">
    <property type="entry name" value="ACRIFLAVINRP"/>
</dbReference>
<dbReference type="InterPro" id="IPR001036">
    <property type="entry name" value="Acrflvin-R"/>
</dbReference>
<dbReference type="eggNOG" id="COG0841">
    <property type="taxonomic scope" value="Bacteria"/>
</dbReference>
<dbReference type="GO" id="GO:0005886">
    <property type="term" value="C:plasma membrane"/>
    <property type="evidence" value="ECO:0007669"/>
    <property type="project" value="TreeGrafter"/>
</dbReference>
<dbReference type="Gene3D" id="3.30.2090.10">
    <property type="entry name" value="Multidrug efflux transporter AcrB TolC docking domain, DN and DC subdomains"/>
    <property type="match status" value="1"/>
</dbReference>
<accession>C6PR75</accession>
<dbReference type="PANTHER" id="PTHR32063">
    <property type="match status" value="1"/>
</dbReference>
<name>C6PR75_9CLOT</name>
<evidence type="ECO:0000313" key="3">
    <source>
        <dbReference type="Proteomes" id="UP000004198"/>
    </source>
</evidence>
<keyword evidence="1" id="KW-0812">Transmembrane</keyword>
<sequence length="312" mass="33770">MSVTEISVKRPTAVWMAVVLILALGVFGYKSMGSSLLPDMNMPILSIMTTYNGASAEDIKKDIVKPIEDSVSGISGVDTISSTSQEGSGSVMIKFKSSANMNTAYLDVQKAMDNASRRLPKDADKPTIFKMDTNAIPILVVSLNGNANSDELYNEGDTLKQKLEKIPGVGQVSIMGAQKKELVIRIDKTAMEYYGVSTNTISSKIQAANTTVPAGQIKQDNMNQSVRVIGQFNNIDSVKNMLIPTTAGGTVRLGDIAKVSLEAPEDTSIMRYKGKKTLAVVISKQSDANVVEVADTVKKELQSMKKRYSKWN</sequence>
<reference evidence="2 3" key="1">
    <citation type="submission" date="2009-06" db="EMBL/GenBank/DDBJ databases">
        <title>The draft genome of Clostridium carboxidivorans P7.</title>
        <authorList>
            <consortium name="US DOE Joint Genome Institute (JGI-PGF)"/>
            <person name="Lucas S."/>
            <person name="Copeland A."/>
            <person name="Lapidus A."/>
            <person name="Glavina del Rio T."/>
            <person name="Tice H."/>
            <person name="Bruce D."/>
            <person name="Goodwin L."/>
            <person name="Pitluck S."/>
            <person name="Larimer F."/>
            <person name="Land M.L."/>
            <person name="Hauser L."/>
            <person name="Hemme C.L."/>
        </authorList>
    </citation>
    <scope>NUCLEOTIDE SEQUENCE [LARGE SCALE GENOMIC DNA]</scope>
    <source>
        <strain evidence="2 3">P7</strain>
    </source>
</reference>
<gene>
    <name evidence="2" type="ORF">CcarbDRAFT_1292</name>
</gene>
<keyword evidence="1" id="KW-1133">Transmembrane helix</keyword>
<protein>
    <submittedName>
        <fullName evidence="2">Acriflavin resistance protein</fullName>
    </submittedName>
</protein>
<dbReference type="SUPFAM" id="SSF82714">
    <property type="entry name" value="Multidrug efflux transporter AcrB TolC docking domain, DN and DC subdomains"/>
    <property type="match status" value="1"/>
</dbReference>
<dbReference type="InterPro" id="IPR027463">
    <property type="entry name" value="AcrB_DN_DC_subdom"/>
</dbReference>
<evidence type="ECO:0000313" key="2">
    <source>
        <dbReference type="EMBL" id="EET88299.1"/>
    </source>
</evidence>
<comment type="caution">
    <text evidence="2">The sequence shown here is derived from an EMBL/GenBank/DDBJ whole genome shotgun (WGS) entry which is preliminary data.</text>
</comment>
<dbReference type="Proteomes" id="UP000004198">
    <property type="component" value="Unassembled WGS sequence"/>
</dbReference>
<dbReference type="AlphaFoldDB" id="C6PR75"/>